<dbReference type="EMBL" id="KV428069">
    <property type="protein sequence ID" value="KZT38102.1"/>
    <property type="molecule type" value="Genomic_DNA"/>
</dbReference>
<dbReference type="AlphaFoldDB" id="A0A166D3T0"/>
<name>A0A166D3T0_9AGAM</name>
<accession>A0A166D3T0</accession>
<protein>
    <recommendedName>
        <fullName evidence="4">Secreted protein</fullName>
    </recommendedName>
</protein>
<organism evidence="2 3">
    <name type="scientific">Sistotremastrum suecicum HHB10207 ss-3</name>
    <dbReference type="NCBI Taxonomy" id="1314776"/>
    <lineage>
        <taxon>Eukaryota</taxon>
        <taxon>Fungi</taxon>
        <taxon>Dikarya</taxon>
        <taxon>Basidiomycota</taxon>
        <taxon>Agaricomycotina</taxon>
        <taxon>Agaricomycetes</taxon>
        <taxon>Sistotremastrales</taxon>
        <taxon>Sistotremastraceae</taxon>
        <taxon>Sistotremastrum</taxon>
    </lineage>
</organism>
<dbReference type="Proteomes" id="UP000076798">
    <property type="component" value="Unassembled WGS sequence"/>
</dbReference>
<evidence type="ECO:0008006" key="4">
    <source>
        <dbReference type="Google" id="ProtNLM"/>
    </source>
</evidence>
<evidence type="ECO:0000256" key="1">
    <source>
        <dbReference type="SAM" id="SignalP"/>
    </source>
</evidence>
<feature type="chain" id="PRO_5007871966" description="Secreted protein" evidence="1">
    <location>
        <begin position="26"/>
        <end position="106"/>
    </location>
</feature>
<sequence>MKLYRGVSFASILIVVSICQVPRKAEVLFTEELRAAFPNILARLYRNAAMMTSSIRCFPGQFCLGWIHVPLITSSIPRGPLLNSTQRFLAGPNTYSLIHPTIITTP</sequence>
<keyword evidence="1" id="KW-0732">Signal</keyword>
<feature type="signal peptide" evidence="1">
    <location>
        <begin position="1"/>
        <end position="25"/>
    </location>
</feature>
<gene>
    <name evidence="2" type="ORF">SISSUDRAFT_779985</name>
</gene>
<evidence type="ECO:0000313" key="2">
    <source>
        <dbReference type="EMBL" id="KZT38102.1"/>
    </source>
</evidence>
<keyword evidence="3" id="KW-1185">Reference proteome</keyword>
<evidence type="ECO:0000313" key="3">
    <source>
        <dbReference type="Proteomes" id="UP000076798"/>
    </source>
</evidence>
<proteinExistence type="predicted"/>
<reference evidence="2 3" key="1">
    <citation type="journal article" date="2016" name="Mol. Biol. Evol.">
        <title>Comparative Genomics of Early-Diverging Mushroom-Forming Fungi Provides Insights into the Origins of Lignocellulose Decay Capabilities.</title>
        <authorList>
            <person name="Nagy L.G."/>
            <person name="Riley R."/>
            <person name="Tritt A."/>
            <person name="Adam C."/>
            <person name="Daum C."/>
            <person name="Floudas D."/>
            <person name="Sun H."/>
            <person name="Yadav J.S."/>
            <person name="Pangilinan J."/>
            <person name="Larsson K.H."/>
            <person name="Matsuura K."/>
            <person name="Barry K."/>
            <person name="Labutti K."/>
            <person name="Kuo R."/>
            <person name="Ohm R.A."/>
            <person name="Bhattacharya S.S."/>
            <person name="Shirouzu T."/>
            <person name="Yoshinaga Y."/>
            <person name="Martin F.M."/>
            <person name="Grigoriev I.V."/>
            <person name="Hibbett D.S."/>
        </authorList>
    </citation>
    <scope>NUCLEOTIDE SEQUENCE [LARGE SCALE GENOMIC DNA]</scope>
    <source>
        <strain evidence="2 3">HHB10207 ss-3</strain>
    </source>
</reference>